<feature type="region of interest" description="Disordered" evidence="1">
    <location>
        <begin position="471"/>
        <end position="526"/>
    </location>
</feature>
<feature type="compositionally biased region" description="Basic and acidic residues" evidence="1">
    <location>
        <begin position="1074"/>
        <end position="1111"/>
    </location>
</feature>
<feature type="region of interest" description="Disordered" evidence="1">
    <location>
        <begin position="1397"/>
        <end position="1450"/>
    </location>
</feature>
<feature type="compositionally biased region" description="Polar residues" evidence="1">
    <location>
        <begin position="929"/>
        <end position="947"/>
    </location>
</feature>
<feature type="compositionally biased region" description="Basic and acidic residues" evidence="1">
    <location>
        <begin position="948"/>
        <end position="959"/>
    </location>
</feature>
<evidence type="ECO:0000313" key="3">
    <source>
        <dbReference type="Proteomes" id="UP000801428"/>
    </source>
</evidence>
<feature type="compositionally biased region" description="Polar residues" evidence="1">
    <location>
        <begin position="1215"/>
        <end position="1232"/>
    </location>
</feature>
<keyword evidence="3" id="KW-1185">Reference proteome</keyword>
<feature type="compositionally biased region" description="Polar residues" evidence="1">
    <location>
        <begin position="340"/>
        <end position="357"/>
    </location>
</feature>
<evidence type="ECO:0000313" key="2">
    <source>
        <dbReference type="EMBL" id="KAF3008737.1"/>
    </source>
</evidence>
<feature type="region of interest" description="Disordered" evidence="1">
    <location>
        <begin position="1"/>
        <end position="34"/>
    </location>
</feature>
<feature type="compositionally biased region" description="Polar residues" evidence="1">
    <location>
        <begin position="826"/>
        <end position="837"/>
    </location>
</feature>
<feature type="compositionally biased region" description="Polar residues" evidence="1">
    <location>
        <begin position="1410"/>
        <end position="1425"/>
    </location>
</feature>
<feature type="compositionally biased region" description="Polar residues" evidence="1">
    <location>
        <begin position="870"/>
        <end position="881"/>
    </location>
</feature>
<feature type="compositionally biased region" description="Basic and acidic residues" evidence="1">
    <location>
        <begin position="842"/>
        <end position="852"/>
    </location>
</feature>
<evidence type="ECO:0008006" key="4">
    <source>
        <dbReference type="Google" id="ProtNLM"/>
    </source>
</evidence>
<reference evidence="2" key="1">
    <citation type="submission" date="2019-04" db="EMBL/GenBank/DDBJ databases">
        <title>Sequencing of skin fungus with MAO and IRED activity.</title>
        <authorList>
            <person name="Marsaioli A.J."/>
            <person name="Bonatto J.M.C."/>
            <person name="Reis Junior O."/>
        </authorList>
    </citation>
    <scope>NUCLEOTIDE SEQUENCE</scope>
    <source>
        <strain evidence="2">30M1</strain>
    </source>
</reference>
<feature type="region of interest" description="Disordered" evidence="1">
    <location>
        <begin position="1021"/>
        <end position="1308"/>
    </location>
</feature>
<feature type="region of interest" description="Disordered" evidence="1">
    <location>
        <begin position="1464"/>
        <end position="1549"/>
    </location>
</feature>
<feature type="compositionally biased region" description="Polar residues" evidence="1">
    <location>
        <begin position="752"/>
        <end position="762"/>
    </location>
</feature>
<dbReference type="OrthoDB" id="3800936at2759"/>
<evidence type="ECO:0000256" key="1">
    <source>
        <dbReference type="SAM" id="MobiDB-lite"/>
    </source>
</evidence>
<comment type="caution">
    <text evidence="2">The sequence shown here is derived from an EMBL/GenBank/DDBJ whole genome shotgun (WGS) entry which is preliminary data.</text>
</comment>
<feature type="compositionally biased region" description="Basic residues" evidence="1">
    <location>
        <begin position="1474"/>
        <end position="1490"/>
    </location>
</feature>
<feature type="compositionally biased region" description="Polar residues" evidence="1">
    <location>
        <begin position="378"/>
        <end position="390"/>
    </location>
</feature>
<accession>A0A9P4TM99</accession>
<protein>
    <recommendedName>
        <fullName evidence="4">RRM domain-containing protein</fullName>
    </recommendedName>
</protein>
<feature type="compositionally biased region" description="Polar residues" evidence="1">
    <location>
        <begin position="1567"/>
        <end position="1576"/>
    </location>
</feature>
<feature type="compositionally biased region" description="Polar residues" evidence="1">
    <location>
        <begin position="1"/>
        <end position="21"/>
    </location>
</feature>
<organism evidence="2 3">
    <name type="scientific">Curvularia kusanoi</name>
    <name type="common">Cochliobolus kusanoi</name>
    <dbReference type="NCBI Taxonomy" id="90978"/>
    <lineage>
        <taxon>Eukaryota</taxon>
        <taxon>Fungi</taxon>
        <taxon>Dikarya</taxon>
        <taxon>Ascomycota</taxon>
        <taxon>Pezizomycotina</taxon>
        <taxon>Dothideomycetes</taxon>
        <taxon>Pleosporomycetidae</taxon>
        <taxon>Pleosporales</taxon>
        <taxon>Pleosporineae</taxon>
        <taxon>Pleosporaceae</taxon>
        <taxon>Curvularia</taxon>
    </lineage>
</organism>
<feature type="region of interest" description="Disordered" evidence="1">
    <location>
        <begin position="695"/>
        <end position="965"/>
    </location>
</feature>
<feature type="compositionally biased region" description="Basic residues" evidence="1">
    <location>
        <begin position="1273"/>
        <end position="1284"/>
    </location>
</feature>
<feature type="compositionally biased region" description="Basic and acidic residues" evidence="1">
    <location>
        <begin position="705"/>
        <end position="720"/>
    </location>
</feature>
<name>A0A9P4TM99_CURKU</name>
<gene>
    <name evidence="2" type="ORF">E8E13_009908</name>
</gene>
<proteinExistence type="predicted"/>
<feature type="region of interest" description="Disordered" evidence="1">
    <location>
        <begin position="1323"/>
        <end position="1344"/>
    </location>
</feature>
<dbReference type="Proteomes" id="UP000801428">
    <property type="component" value="Unassembled WGS sequence"/>
</dbReference>
<feature type="region of interest" description="Disordered" evidence="1">
    <location>
        <begin position="300"/>
        <end position="390"/>
    </location>
</feature>
<feature type="compositionally biased region" description="Basic and acidic residues" evidence="1">
    <location>
        <begin position="1128"/>
        <end position="1137"/>
    </location>
</feature>
<sequence>MANSAPPSLQAENPNGGSEPQISEPVLPSSADSDTTVIATRPETIKSQLIRGKAIFSTCLGTQPQRKLRGPRRTPVIARSDKVRDVVVAAGFWRDKYPYQYFCIFPGGDWKTEDFWDEEDIHLETDSFCREVLRFIERDNCVRAQQYSQEWAQMYPERLSILGGDMTKLYDTQDPLFVVDKIFVNNETHIYPPIFLWHAAHIIRKAMLTVKGVELPLKSMALEALVKDQNNAVTKANSDMSAAVGGLAALPTMGSNASMNTVSTHAFVPPNPIMGQHIRARHPDRAFSPTQGYNAVMASGTHPEFSGHSIPVPPTHQTRGTNVASSLRIHKNRSDRRSSGTHSQFMSSGSCNENASRVPSGLGPRQNAGPALPMQSPRYAQSPTAMNMSMSPGMTQAGYVHPNMMMHGGMMSQAYPPNVVRPGMLPPYAMPNPLMDQGYHRNTSDPQSLQYQMPMSDVTNMHHTMSVVPHDADGRRRRSSHQQMSTSSLFDPYEGNNPSFRTTGYTNGKKYGHSNSQHLSGRQGKASFPGNRSFYGQQGPEQPGFFHGAPSYVSHPGGPGPRHEVNRDVAENPQYGCNENWIGPLNEVVKELYLRDLPVDIQDSEIEAAFFEKIGIKPTFVKVFSNASKDGNSYVSNRRGAFVGFPTSAVARDALGIRVYSVRGQPIPVSVPRKFFRKDTETSLQGTMAAGLASSPRYAVNTNSREVRNRATSNQDRRDVTAPVTTTESDLSYSPQDARSDLPKTKKKNKQSHQSSAMTGSPESRKTKPKKRQGSPKKENRAASAGEVSVEATQQTTEVDVVKPSPKKSSKANTTGEAPKEKPQRNESSSPDANKTASLVEDQEKNVVDDSAKPVGALGKAGDAPDFLTSEPQNTIEGSPRQQPPLDIESLSEAREILGSGEEPEKVEVVTTQPASTEIEESKAIASEDGTNNEANFHSAAESQTEMTVRKEARVRSESVNRGSTCATPEVAKITDDSITAPSVLTVEIIPADTSISLQDDVPPAPPTIELPASAEKVVIMPPTDSKTDQPVTTAERDNPTFTTVSVTVDPPKKAGAQQTESLHPFSKAAKAQAKREREQKKKAQKKEKEQAEKAKIAKAAAEKSSLKDASAENDVTCGATSKISKSRSTDDAKSAEGEPAVGPSATIAADVSTDKVVSATLQDSQPNPTAVASTQITHDHSTSGKGKGKKRDTSIDASEETVANHGKQLGGIVGTSNEASLVTDTEVNTKMPNAPPDPDAPSSKQEEMDEGNTVPTEAATAVSFVEDPLPSAKKKPKKKKKKAPPAWPNLDFRPKSPNPSWMGPIDTATDTQNYEEIMTKAIGGDDDSEFSWSDLPKVEDILPPEEGDYVIKREESGGDQVPELIKKRVASLAAQSAELKAEKVLIDQQLTELESMRAANKSSPPIGEASTSSSKAGQDSNDASSEGALHNAPATHKEETTADGETDIAVANAQVAPIANAQLESDAGASLSAKKKKKPNNRKNKKKKKAPENTEIAEGTVSTSTTALNDPVDPNDPFSGQLEDIAALEHGNQEPALRGGHTEGVQTCDEPKLMRTMEAYFKETQGFGQPNGNNTTKRDGRN</sequence>
<feature type="compositionally biased region" description="Polar residues" evidence="1">
    <location>
        <begin position="1160"/>
        <end position="1177"/>
    </location>
</feature>
<dbReference type="EMBL" id="SWKU01000003">
    <property type="protein sequence ID" value="KAF3008737.1"/>
    <property type="molecule type" value="Genomic_DNA"/>
</dbReference>
<feature type="compositionally biased region" description="Polar residues" evidence="1">
    <location>
        <begin position="723"/>
        <end position="737"/>
    </location>
</feature>
<feature type="compositionally biased region" description="Polar residues" evidence="1">
    <location>
        <begin position="496"/>
        <end position="506"/>
    </location>
</feature>
<feature type="compositionally biased region" description="Polar residues" evidence="1">
    <location>
        <begin position="315"/>
        <end position="325"/>
    </location>
</feature>
<feature type="region of interest" description="Disordered" evidence="1">
    <location>
        <begin position="1563"/>
        <end position="1583"/>
    </location>
</feature>